<keyword evidence="5" id="KW-0732">Signal</keyword>
<evidence type="ECO:0000256" key="13">
    <source>
        <dbReference type="SAM" id="MobiDB-lite"/>
    </source>
</evidence>
<dbReference type="Gene3D" id="3.10.20.90">
    <property type="entry name" value="Phosphatidylinositol 3-kinase Catalytic Subunit, Chain A, domain 1"/>
    <property type="match status" value="1"/>
</dbReference>
<keyword evidence="16" id="KW-1185">Reference proteome</keyword>
<feature type="compositionally biased region" description="Low complexity" evidence="13">
    <location>
        <begin position="1562"/>
        <end position="1573"/>
    </location>
</feature>
<dbReference type="Gene3D" id="2.130.10.10">
    <property type="entry name" value="YVTN repeat-like/Quinoprotein amine dehydrogenase"/>
    <property type="match status" value="1"/>
</dbReference>
<evidence type="ECO:0000313" key="16">
    <source>
        <dbReference type="Proteomes" id="UP000887577"/>
    </source>
</evidence>
<proteinExistence type="inferred from homology"/>
<dbReference type="SUPFAM" id="SSF48350">
    <property type="entry name" value="GTPase activation domain, GAP"/>
    <property type="match status" value="1"/>
</dbReference>
<dbReference type="InterPro" id="IPR002165">
    <property type="entry name" value="Plexin_repeat"/>
</dbReference>
<dbReference type="Pfam" id="PF18020">
    <property type="entry name" value="TIG_2"/>
    <property type="match status" value="1"/>
</dbReference>
<dbReference type="InterPro" id="IPR002909">
    <property type="entry name" value="IPT_dom"/>
</dbReference>
<dbReference type="SUPFAM" id="SSF101912">
    <property type="entry name" value="Sema domain"/>
    <property type="match status" value="1"/>
</dbReference>
<feature type="domain" description="Sema" evidence="15">
    <location>
        <begin position="1"/>
        <end position="402"/>
    </location>
</feature>
<dbReference type="InterPro" id="IPR016201">
    <property type="entry name" value="PSI"/>
</dbReference>
<comment type="caution">
    <text evidence="12">Lacks conserved residue(s) required for the propagation of feature annotation.</text>
</comment>
<dbReference type="InterPro" id="IPR013783">
    <property type="entry name" value="Ig-like_fold"/>
</dbReference>
<dbReference type="InterPro" id="IPR046800">
    <property type="entry name" value="Plexin_RBD"/>
</dbReference>
<dbReference type="InterPro" id="IPR036352">
    <property type="entry name" value="Semap_dom_sf"/>
</dbReference>
<keyword evidence="3" id="KW-1003">Cell membrane</keyword>
<dbReference type="SMART" id="SM00423">
    <property type="entry name" value="PSI"/>
    <property type="match status" value="3"/>
</dbReference>
<dbReference type="SUPFAM" id="SSF103575">
    <property type="entry name" value="Plexin repeat"/>
    <property type="match status" value="2"/>
</dbReference>
<feature type="transmembrane region" description="Helical" evidence="14">
    <location>
        <begin position="1182"/>
        <end position="1204"/>
    </location>
</feature>
<keyword evidence="8 14" id="KW-1133">Transmembrane helix</keyword>
<dbReference type="InterPro" id="IPR013548">
    <property type="entry name" value="Plexin_cytoplasmic_RasGAP_dom"/>
</dbReference>
<dbReference type="InterPro" id="IPR031148">
    <property type="entry name" value="Plexin"/>
</dbReference>
<evidence type="ECO:0000256" key="10">
    <source>
        <dbReference type="ARBA" id="ARBA00023157"/>
    </source>
</evidence>
<feature type="transmembrane region" description="Helical" evidence="14">
    <location>
        <begin position="1380"/>
        <end position="1397"/>
    </location>
</feature>
<dbReference type="Pfam" id="PF01833">
    <property type="entry name" value="TIG"/>
    <property type="match status" value="2"/>
</dbReference>
<dbReference type="CDD" id="cd12790">
    <property type="entry name" value="RasGAP_plexin_A"/>
    <property type="match status" value="1"/>
</dbReference>
<dbReference type="CDD" id="cd00603">
    <property type="entry name" value="IPT_PCSR"/>
    <property type="match status" value="2"/>
</dbReference>
<evidence type="ECO:0000256" key="8">
    <source>
        <dbReference type="ARBA" id="ARBA00022989"/>
    </source>
</evidence>
<keyword evidence="9 14" id="KW-0472">Membrane</keyword>
<dbReference type="InterPro" id="IPR041362">
    <property type="entry name" value="TIG2_plexin"/>
</dbReference>
<dbReference type="InterPro" id="IPR001627">
    <property type="entry name" value="Semap_dom"/>
</dbReference>
<dbReference type="GO" id="GO:0002116">
    <property type="term" value="C:semaphorin receptor complex"/>
    <property type="evidence" value="ECO:0007669"/>
    <property type="project" value="TreeGrafter"/>
</dbReference>
<evidence type="ECO:0000256" key="5">
    <source>
        <dbReference type="ARBA" id="ARBA00022729"/>
    </source>
</evidence>
<dbReference type="Pfam" id="PF20170">
    <property type="entry name" value="Plexin_RBD"/>
    <property type="match status" value="1"/>
</dbReference>
<dbReference type="Pfam" id="PF08337">
    <property type="entry name" value="Plexin_cytopl"/>
    <property type="match status" value="1"/>
</dbReference>
<reference evidence="17" key="1">
    <citation type="submission" date="2022-11" db="UniProtKB">
        <authorList>
            <consortium name="WormBaseParasite"/>
        </authorList>
    </citation>
    <scope>IDENTIFICATION</scope>
</reference>
<dbReference type="Proteomes" id="UP000887577">
    <property type="component" value="Unplaced"/>
</dbReference>
<protein>
    <submittedName>
        <fullName evidence="17">Sema domain-containing protein</fullName>
    </submittedName>
</protein>
<dbReference type="PROSITE" id="PS51004">
    <property type="entry name" value="SEMA"/>
    <property type="match status" value="1"/>
</dbReference>
<keyword evidence="4 14" id="KW-0812">Transmembrane</keyword>
<dbReference type="Gene3D" id="2.60.40.10">
    <property type="entry name" value="Immunoglobulins"/>
    <property type="match status" value="4"/>
</dbReference>
<evidence type="ECO:0000256" key="12">
    <source>
        <dbReference type="PROSITE-ProRule" id="PRU00352"/>
    </source>
</evidence>
<comment type="similarity">
    <text evidence="2">Belongs to the plexin family.</text>
</comment>
<dbReference type="WBParaSite" id="PSU_v2.g18059.t1">
    <property type="protein sequence ID" value="PSU_v2.g18059.t1"/>
    <property type="gene ID" value="PSU_v2.g18059"/>
</dbReference>
<evidence type="ECO:0000313" key="17">
    <source>
        <dbReference type="WBParaSite" id="PSU_v2.g18059.t1"/>
    </source>
</evidence>
<evidence type="ECO:0000256" key="14">
    <source>
        <dbReference type="SAM" id="Phobius"/>
    </source>
</evidence>
<dbReference type="GO" id="GO:0007399">
    <property type="term" value="P:nervous system development"/>
    <property type="evidence" value="ECO:0007669"/>
    <property type="project" value="UniProtKB-KW"/>
</dbReference>
<feature type="region of interest" description="Disordered" evidence="13">
    <location>
        <begin position="1562"/>
        <end position="1588"/>
    </location>
</feature>
<comment type="subcellular location">
    <subcellularLocation>
        <location evidence="1">Cell membrane</location>
        <topology evidence="1">Single-pass type I membrane protein</topology>
    </subcellularLocation>
</comment>
<keyword evidence="11" id="KW-0325">Glycoprotein</keyword>
<keyword evidence="10" id="KW-1015">Disulfide bond</keyword>
<dbReference type="PANTHER" id="PTHR22625">
    <property type="entry name" value="PLEXIN"/>
    <property type="match status" value="1"/>
</dbReference>
<evidence type="ECO:0000256" key="7">
    <source>
        <dbReference type="ARBA" id="ARBA00022902"/>
    </source>
</evidence>
<dbReference type="Pfam" id="PF01437">
    <property type="entry name" value="PSI"/>
    <property type="match status" value="2"/>
</dbReference>
<dbReference type="InterPro" id="IPR014756">
    <property type="entry name" value="Ig_E-set"/>
</dbReference>
<evidence type="ECO:0000256" key="6">
    <source>
        <dbReference type="ARBA" id="ARBA00022737"/>
    </source>
</evidence>
<dbReference type="GO" id="GO:0030334">
    <property type="term" value="P:regulation of cell migration"/>
    <property type="evidence" value="ECO:0007669"/>
    <property type="project" value="TreeGrafter"/>
</dbReference>
<accession>A0A914YCU8</accession>
<evidence type="ECO:0000256" key="11">
    <source>
        <dbReference type="ARBA" id="ARBA00023180"/>
    </source>
</evidence>
<dbReference type="SUPFAM" id="SSF81296">
    <property type="entry name" value="E set domains"/>
    <property type="match status" value="2"/>
</dbReference>
<dbReference type="InterPro" id="IPR008936">
    <property type="entry name" value="Rho_GTPase_activation_prot"/>
</dbReference>
<evidence type="ECO:0000256" key="9">
    <source>
        <dbReference type="ARBA" id="ARBA00023136"/>
    </source>
</evidence>
<name>A0A914YCU8_9BILA</name>
<dbReference type="Gene3D" id="1.10.506.10">
    <property type="entry name" value="GTPase Activation - p120gap, domain 1"/>
    <property type="match status" value="1"/>
</dbReference>
<sequence>MPWQITNCDPNVYVKALAIDKIEHELIECSSVKRGVCRRRILGNISNIVEESNRKLVPSGPDGQVTAFVTMTCGSDICENKELNKQTLFLGITPTVREDTQYLVAGYDLKKGDQLNLLSNAFQGLYLSFTNAKSQAVNQIDYVMAFDYEKYVYFVIRQNHANSPSKLARICKDDPTFYSYSEIPLNCKTSTGEVLSYVQDAYVGNPQYYLAEEFHGSTIDNIQLIFAVFTDKFHHEFTDYSTSGICVFNMEDVSRQFTNAHKYCNAGKGIRGFDYHPSGIKDCTLNALTNFECGNEVNPHVFGSEFPVEATTFIHREKEFFTSIYVHGVKGTNVGFIGTSTGSLHKALIINSTSSKIFKTIQLTDDGSPILQDKKFVMSHASSINTPTLFLLSKYAIHKIKVDHCDKVDNCIDCVQQENPFCGWCLKSNTCSRDSECPEDVTLIDGFKQYITYQDSRSCPSILSISPNQQYIAVSRNLTISTQNIASSPSLECVFDIENVQRQRKKAENVTDGTFRCATPTFSSLVEAGVLDSQSSSVQSILSIVDRRATLISTNFTFFDCQQHKTCHECASSQFPCDWCIKNDKCVANSEDVCLGDLMVVSKTKEPASRRGPESCPLFDHRNHSNFYIGLGKNRQISVTAANLDDATMQHFKCNYTYGGGFVRTVNAVRRRNNIECLEFKFDNFEGSSILDPTLPIDLSILWAKEEKSRTARPGTELAHYRALDNPHKIKVIVYMCERLADNCGKCLTLSRDYECGWCEKTSKCTFRAACASDFLTILSPSVRCKNPQILDFWPRKGPLNGGTRLNITGVNLGLDASNVQVNVANQRCEVDRNEYRQAESIICTTGRVSTPQDGHVIVRINGGEKTADYAHAAVTEFRFINPELVKFRPVRGPINGGTDITISGHNLDSGRDAVVKIGTVNCRVRERTEHELICRTEKADYPGYKENIALTVDGAAFSLPSKISFEFKENPTVTRVERSASIVSGGILTEVYGKDFNLLQRPRMVAEYEDELQFGDICDVKSGGMMMICTTPPIAIKQHTRFSNEKPLLLRYGFSLDSREKAYTEYFGEDEEDDSNKLKVFPDPKILHFGKVQTAQAGADLVIKGENLTSAALVRDVRVRVGGTPCDVTALAEFTLTCQLSPEIDEVFADRDDLDVLVEIGNKVENVGIVSADAGIGASNYLILAASIAIISLFLLLIVFILYRRKNSSHNRQLRTLKHQMTSIEMKVAQECKEAFHELQTNLNAIAGSLPEGTSFIPFLSYHDYSARILFPHSFNNHPVLRELEVDQERAHQVESGLKQLYVLVQNRTFLLSFVRTIDENKYLLQKDRVYVGSLLMVILQERMDYCTEILKQLLKDLIKRNLEARFQPKILFRRAESVAERMLSVWFSFLMYRYLTGTAGEQLYQFYWATKQQTEKGPQDAISLEARYSLSEEKLLRSTVQCRELTVFVVSEGTGVICDTQVTVLDCDSITQVKEKCIDAKYRTIPFSGRPTVSDVDLEWRLPNGNRKLLLDLDQTSRHDNGYWKHNTLAHYKVDNKAMLALIPRQANSSSYNLSLLSDRSDKSSSSFNNSPTLTRPFGTHSSNGHSKDTMRVFHLVRQQAEHDTQEKMMSEIYLTRLLHMKGILQKFIENLFEVIFSTSNRSVRLPACVKYMFDFLDDQAREHNIVDEDVSHAWKSNALPLRFWVNLIKNPDFIFDIPKPTKIEGSLNVVAQTLMDACSTQELHLTKDSPSSKLLFANDIDKYKHIVHNFYEDVAKLPRIPEADMNSFLLQESQTHQRNFLVYSSALNELYVYVNSNRDMIFEELSKNEYALHEQLPERFQKMLETMDVVPDTNLINNGSLDNYNSKSRLMSNSNSRFY</sequence>
<dbReference type="GO" id="GO:0005886">
    <property type="term" value="C:plasma membrane"/>
    <property type="evidence" value="ECO:0007669"/>
    <property type="project" value="UniProtKB-SubCell"/>
</dbReference>
<evidence type="ECO:0000256" key="3">
    <source>
        <dbReference type="ARBA" id="ARBA00022475"/>
    </source>
</evidence>
<evidence type="ECO:0000259" key="15">
    <source>
        <dbReference type="PROSITE" id="PS51004"/>
    </source>
</evidence>
<evidence type="ECO:0000256" key="2">
    <source>
        <dbReference type="ARBA" id="ARBA00010297"/>
    </source>
</evidence>
<dbReference type="SMART" id="SM00630">
    <property type="entry name" value="Sema"/>
    <property type="match status" value="1"/>
</dbReference>
<dbReference type="PANTHER" id="PTHR22625:SF70">
    <property type="entry name" value="PLEXIN A, ISOFORM A"/>
    <property type="match status" value="1"/>
</dbReference>
<keyword evidence="6" id="KW-0677">Repeat</keyword>
<evidence type="ECO:0000256" key="1">
    <source>
        <dbReference type="ARBA" id="ARBA00004251"/>
    </source>
</evidence>
<keyword evidence="7" id="KW-0524">Neurogenesis</keyword>
<organism evidence="16 17">
    <name type="scientific">Panagrolaimus superbus</name>
    <dbReference type="NCBI Taxonomy" id="310955"/>
    <lineage>
        <taxon>Eukaryota</taxon>
        <taxon>Metazoa</taxon>
        <taxon>Ecdysozoa</taxon>
        <taxon>Nematoda</taxon>
        <taxon>Chromadorea</taxon>
        <taxon>Rhabditida</taxon>
        <taxon>Tylenchina</taxon>
        <taxon>Panagrolaimomorpha</taxon>
        <taxon>Panagrolaimoidea</taxon>
        <taxon>Panagrolaimidae</taxon>
        <taxon>Panagrolaimus</taxon>
    </lineage>
</organism>
<evidence type="ECO:0000256" key="4">
    <source>
        <dbReference type="ARBA" id="ARBA00022692"/>
    </source>
</evidence>
<dbReference type="InterPro" id="IPR015943">
    <property type="entry name" value="WD40/YVTN_repeat-like_dom_sf"/>
</dbReference>
<dbReference type="Pfam" id="PF01403">
    <property type="entry name" value="Sema"/>
    <property type="match status" value="1"/>
</dbReference>
<dbReference type="GO" id="GO:0017154">
    <property type="term" value="F:semaphorin receptor activity"/>
    <property type="evidence" value="ECO:0007669"/>
    <property type="project" value="InterPro"/>
</dbReference>
<dbReference type="SMART" id="SM00429">
    <property type="entry name" value="IPT"/>
    <property type="match status" value="3"/>
</dbReference>